<gene>
    <name evidence="5" type="ORF">UV8b_02093</name>
</gene>
<dbReference type="Proteomes" id="UP000027002">
    <property type="component" value="Chromosome 2"/>
</dbReference>
<protein>
    <submittedName>
        <fullName evidence="5">Uncharacterized protein</fullName>
    </submittedName>
</protein>
<name>A0A8E5MFI7_USTVR</name>
<evidence type="ECO:0000313" key="5">
    <source>
        <dbReference type="EMBL" id="QUC17852.1"/>
    </source>
</evidence>
<evidence type="ECO:0000256" key="1">
    <source>
        <dbReference type="ARBA" id="ARBA00004141"/>
    </source>
</evidence>
<evidence type="ECO:0000256" key="3">
    <source>
        <dbReference type="ARBA" id="ARBA00022989"/>
    </source>
</evidence>
<dbReference type="GO" id="GO:0016020">
    <property type="term" value="C:membrane"/>
    <property type="evidence" value="ECO:0007669"/>
    <property type="project" value="UniProtKB-SubCell"/>
</dbReference>
<dbReference type="RefSeq" id="XP_042995525.1">
    <property type="nucleotide sequence ID" value="XM_043139591.1"/>
</dbReference>
<dbReference type="InterPro" id="IPR044772">
    <property type="entry name" value="NO3_transporter"/>
</dbReference>
<dbReference type="EMBL" id="CP072754">
    <property type="protein sequence ID" value="QUC17852.1"/>
    <property type="molecule type" value="Genomic_DNA"/>
</dbReference>
<evidence type="ECO:0000313" key="6">
    <source>
        <dbReference type="Proteomes" id="UP000027002"/>
    </source>
</evidence>
<keyword evidence="6" id="KW-1185">Reference proteome</keyword>
<organism evidence="5 6">
    <name type="scientific">Ustilaginoidea virens</name>
    <name type="common">Rice false smut fungus</name>
    <name type="synonym">Villosiclava virens</name>
    <dbReference type="NCBI Taxonomy" id="1159556"/>
    <lineage>
        <taxon>Eukaryota</taxon>
        <taxon>Fungi</taxon>
        <taxon>Dikarya</taxon>
        <taxon>Ascomycota</taxon>
        <taxon>Pezizomycotina</taxon>
        <taxon>Sordariomycetes</taxon>
        <taxon>Hypocreomycetidae</taxon>
        <taxon>Hypocreales</taxon>
        <taxon>Clavicipitaceae</taxon>
        <taxon>Ustilaginoidea</taxon>
    </lineage>
</organism>
<evidence type="ECO:0000256" key="4">
    <source>
        <dbReference type="ARBA" id="ARBA00023136"/>
    </source>
</evidence>
<dbReference type="GO" id="GO:0015112">
    <property type="term" value="F:nitrate transmembrane transporter activity"/>
    <property type="evidence" value="ECO:0007669"/>
    <property type="project" value="InterPro"/>
</dbReference>
<dbReference type="GeneID" id="66062871"/>
<dbReference type="PANTHER" id="PTHR23515">
    <property type="entry name" value="HIGH-AFFINITY NITRATE TRANSPORTER 2.3"/>
    <property type="match status" value="1"/>
</dbReference>
<proteinExistence type="predicted"/>
<keyword evidence="2" id="KW-0812">Transmembrane</keyword>
<comment type="subcellular location">
    <subcellularLocation>
        <location evidence="1">Membrane</location>
        <topology evidence="1">Multi-pass membrane protein</topology>
    </subcellularLocation>
</comment>
<evidence type="ECO:0000256" key="2">
    <source>
        <dbReference type="ARBA" id="ARBA00022692"/>
    </source>
</evidence>
<dbReference type="Gene3D" id="1.20.1250.20">
    <property type="entry name" value="MFS general substrate transporter like domains"/>
    <property type="match status" value="1"/>
</dbReference>
<reference evidence="5" key="1">
    <citation type="submission" date="2020-03" db="EMBL/GenBank/DDBJ databases">
        <title>A mixture of massive structural variations and highly conserved coding sequences in Ustilaginoidea virens genome.</title>
        <authorList>
            <person name="Zhang K."/>
            <person name="Zhao Z."/>
            <person name="Zhang Z."/>
            <person name="Li Y."/>
            <person name="Hsiang T."/>
            <person name="Sun W."/>
        </authorList>
    </citation>
    <scope>NUCLEOTIDE SEQUENCE</scope>
    <source>
        <strain evidence="5">UV-8b</strain>
    </source>
</reference>
<dbReference type="InterPro" id="IPR036259">
    <property type="entry name" value="MFS_trans_sf"/>
</dbReference>
<dbReference type="OrthoDB" id="434240at2759"/>
<keyword evidence="3" id="KW-1133">Transmembrane helix</keyword>
<dbReference type="AlphaFoldDB" id="A0A8E5MFI7"/>
<keyword evidence="4" id="KW-0472">Membrane</keyword>
<sequence>MGVDIAPLWKPPRGRSHQEEYSQYTGSEKDLNISASEVANSSIVSLCATFLPRFIAGPLWDLFDPRQVFVPLLILGYLPVGLAPLVRNAIGRSTHWWEERHVKIQEILNAYGPISTRAVNTPMTFTELSHRGEEKPEATDDEPRSCQQNPTICLAEAASVARAETVFRPSSGASLPVIFSLQTLFHVATYSCPFGGELAVNSMLNSYYHTNFPHLNQTKASDYATIFGFLVRSPVVLVASNGRLVPAPGARDHVCNEALYFQPSRYTLE</sequence>
<dbReference type="KEGG" id="uvi:66062871"/>
<accession>A0A8E5MFI7</accession>